<dbReference type="Pfam" id="PF13173">
    <property type="entry name" value="AAA_14"/>
    <property type="match status" value="1"/>
</dbReference>
<accession>A0A388T8T5</accession>
<dbReference type="EMBL" id="BGZN01000004">
    <property type="protein sequence ID" value="GBR72943.1"/>
    <property type="molecule type" value="Genomic_DNA"/>
</dbReference>
<dbReference type="PANTHER" id="PTHR33295:SF18">
    <property type="entry name" value="AAA+ ATPASE DOMAIN-CONTAINING PROTEIN"/>
    <property type="match status" value="1"/>
</dbReference>
<keyword evidence="3" id="KW-1185">Reference proteome</keyword>
<dbReference type="AlphaFoldDB" id="A0A388T8T5"/>
<dbReference type="InterPro" id="IPR027417">
    <property type="entry name" value="P-loop_NTPase"/>
</dbReference>
<feature type="domain" description="AAA" evidence="1">
    <location>
        <begin position="20"/>
        <end position="100"/>
    </location>
</feature>
<dbReference type="InterPro" id="IPR041682">
    <property type="entry name" value="AAA_14"/>
</dbReference>
<protein>
    <submittedName>
        <fullName evidence="2">ATPase</fullName>
    </submittedName>
</protein>
<sequence length="121" mass="14547">MVIRQEYLNQLKLLKDQKIIKVITGIRRSGKSTLLELFRDELEKQGIKKSQTQSFNFEEEKNVDLRDWRKLHQTIEKKLVSTEMNYIFFDEIQKVEKFEEVDFVVEKGSGVRKYYQVALKK</sequence>
<evidence type="ECO:0000313" key="2">
    <source>
        <dbReference type="EMBL" id="GBR72943.1"/>
    </source>
</evidence>
<dbReference type="PANTHER" id="PTHR33295">
    <property type="entry name" value="ATPASE"/>
    <property type="match status" value="1"/>
</dbReference>
<proteinExistence type="predicted"/>
<comment type="caution">
    <text evidence="2">The sequence shown here is derived from an EMBL/GenBank/DDBJ whole genome shotgun (WGS) entry which is preliminary data.</text>
</comment>
<dbReference type="Gene3D" id="3.40.50.300">
    <property type="entry name" value="P-loop containing nucleotide triphosphate hydrolases"/>
    <property type="match status" value="1"/>
</dbReference>
<evidence type="ECO:0000259" key="1">
    <source>
        <dbReference type="Pfam" id="PF13173"/>
    </source>
</evidence>
<dbReference type="Proteomes" id="UP000269352">
    <property type="component" value="Unassembled WGS sequence"/>
</dbReference>
<gene>
    <name evidence="2" type="ORF">NO1_0399</name>
</gene>
<reference evidence="2 3" key="1">
    <citation type="journal article" date="2019" name="ISME J.">
        <title>Genome analyses of uncultured TG2/ZB3 bacteria in 'Margulisbacteria' specifically attached to ectosymbiotic spirochetes of protists in the termite gut.</title>
        <authorList>
            <person name="Utami Y.D."/>
            <person name="Kuwahara H."/>
            <person name="Igai K."/>
            <person name="Murakami T."/>
            <person name="Sugaya K."/>
            <person name="Morikawa T."/>
            <person name="Nagura Y."/>
            <person name="Yuki M."/>
            <person name="Deevong P."/>
            <person name="Inoue T."/>
            <person name="Kihara K."/>
            <person name="Lo N."/>
            <person name="Yamada A."/>
            <person name="Ohkuma M."/>
            <person name="Hongoh Y."/>
        </authorList>
    </citation>
    <scope>NUCLEOTIDE SEQUENCE [LARGE SCALE GENOMIC DNA]</scope>
    <source>
        <strain evidence="2">NkOx7-01</strain>
    </source>
</reference>
<organism evidence="2 3">
    <name type="scientific">Termititenax aidoneus</name>
    <dbReference type="NCBI Taxonomy" id="2218524"/>
    <lineage>
        <taxon>Bacteria</taxon>
        <taxon>Bacillati</taxon>
        <taxon>Candidatus Margulisiibacteriota</taxon>
        <taxon>Candidatus Termititenacia</taxon>
        <taxon>Candidatus Termititenacales</taxon>
        <taxon>Candidatus Termititenacaceae</taxon>
        <taxon>Candidatus Termititenax</taxon>
    </lineage>
</organism>
<name>A0A388T8T5_TERA1</name>
<dbReference type="SUPFAM" id="SSF52540">
    <property type="entry name" value="P-loop containing nucleoside triphosphate hydrolases"/>
    <property type="match status" value="1"/>
</dbReference>
<evidence type="ECO:0000313" key="3">
    <source>
        <dbReference type="Proteomes" id="UP000269352"/>
    </source>
</evidence>